<name>X1UMI4_9ZZZZ</name>
<gene>
    <name evidence="1" type="ORF">S12H4_62436</name>
</gene>
<accession>X1UMI4</accession>
<organism evidence="1">
    <name type="scientific">marine sediment metagenome</name>
    <dbReference type="NCBI Taxonomy" id="412755"/>
    <lineage>
        <taxon>unclassified sequences</taxon>
        <taxon>metagenomes</taxon>
        <taxon>ecological metagenomes</taxon>
    </lineage>
</organism>
<protein>
    <submittedName>
        <fullName evidence="1">Uncharacterized protein</fullName>
    </submittedName>
</protein>
<dbReference type="EMBL" id="BARW01041884">
    <property type="protein sequence ID" value="GAJ18734.1"/>
    <property type="molecule type" value="Genomic_DNA"/>
</dbReference>
<feature type="non-terminal residue" evidence="1">
    <location>
        <position position="82"/>
    </location>
</feature>
<reference evidence="1" key="1">
    <citation type="journal article" date="2014" name="Front. Microbiol.">
        <title>High frequency of phylogenetically diverse reductive dehalogenase-homologous genes in deep subseafloor sedimentary metagenomes.</title>
        <authorList>
            <person name="Kawai M."/>
            <person name="Futagami T."/>
            <person name="Toyoda A."/>
            <person name="Takaki Y."/>
            <person name="Nishi S."/>
            <person name="Hori S."/>
            <person name="Arai W."/>
            <person name="Tsubouchi T."/>
            <person name="Morono Y."/>
            <person name="Uchiyama I."/>
            <person name="Ito T."/>
            <person name="Fujiyama A."/>
            <person name="Inagaki F."/>
            <person name="Takami H."/>
        </authorList>
    </citation>
    <scope>NUCLEOTIDE SEQUENCE</scope>
    <source>
        <strain evidence="1">Expedition CK06-06</strain>
    </source>
</reference>
<dbReference type="AlphaFoldDB" id="X1UMI4"/>
<feature type="non-terminal residue" evidence="1">
    <location>
        <position position="1"/>
    </location>
</feature>
<comment type="caution">
    <text evidence="1">The sequence shown here is derived from an EMBL/GenBank/DDBJ whole genome shotgun (WGS) entry which is preliminary data.</text>
</comment>
<proteinExistence type="predicted"/>
<evidence type="ECO:0000313" key="1">
    <source>
        <dbReference type="EMBL" id="GAJ18734.1"/>
    </source>
</evidence>
<sequence>VDRLIREKKIDEGLKALADAYNYIYHINNCYLQLMNARSYTFHAMLYAEVKRYSDTRDYLGKAVSNLQSAASLPGTSEVEKS</sequence>